<evidence type="ECO:0000313" key="2">
    <source>
        <dbReference type="Proteomes" id="UP000076858"/>
    </source>
</evidence>
<reference evidence="1 2" key="1">
    <citation type="submission" date="2016-03" db="EMBL/GenBank/DDBJ databases">
        <title>EvidentialGene: Evidence-directed Construction of Genes on Genomes.</title>
        <authorList>
            <person name="Gilbert D.G."/>
            <person name="Choi J.-H."/>
            <person name="Mockaitis K."/>
            <person name="Colbourne J."/>
            <person name="Pfrender M."/>
        </authorList>
    </citation>
    <scope>NUCLEOTIDE SEQUENCE [LARGE SCALE GENOMIC DNA]</scope>
    <source>
        <strain evidence="1 2">Xinb3</strain>
        <tissue evidence="1">Complete organism</tissue>
    </source>
</reference>
<feature type="non-terminal residue" evidence="1">
    <location>
        <position position="1"/>
    </location>
</feature>
<dbReference type="Proteomes" id="UP000076858">
    <property type="component" value="Unassembled WGS sequence"/>
</dbReference>
<protein>
    <submittedName>
        <fullName evidence="1">Uncharacterized protein</fullName>
    </submittedName>
</protein>
<organism evidence="1 2">
    <name type="scientific">Daphnia magna</name>
    <dbReference type="NCBI Taxonomy" id="35525"/>
    <lineage>
        <taxon>Eukaryota</taxon>
        <taxon>Metazoa</taxon>
        <taxon>Ecdysozoa</taxon>
        <taxon>Arthropoda</taxon>
        <taxon>Crustacea</taxon>
        <taxon>Branchiopoda</taxon>
        <taxon>Diplostraca</taxon>
        <taxon>Cladocera</taxon>
        <taxon>Anomopoda</taxon>
        <taxon>Daphniidae</taxon>
        <taxon>Daphnia</taxon>
    </lineage>
</organism>
<sequence length="91" mass="10725">IIRMLATAPPTLFFKPFFTFLFFENTRVARYLICDNAARFQNRNQSNFCQQQQSNSRVYGRMGRSSRQKNWIRWVTVPKTLCPLPTRVSCG</sequence>
<dbReference type="EMBL" id="LRGB01018137">
    <property type="protein sequence ID" value="KZR98172.1"/>
    <property type="molecule type" value="Genomic_DNA"/>
</dbReference>
<feature type="non-terminal residue" evidence="1">
    <location>
        <position position="91"/>
    </location>
</feature>
<proteinExistence type="predicted"/>
<keyword evidence="2" id="KW-1185">Reference proteome</keyword>
<gene>
    <name evidence="1" type="ORF">APZ42_006534</name>
</gene>
<evidence type="ECO:0000313" key="1">
    <source>
        <dbReference type="EMBL" id="KZR98172.1"/>
    </source>
</evidence>
<comment type="caution">
    <text evidence="1">The sequence shown here is derived from an EMBL/GenBank/DDBJ whole genome shotgun (WGS) entry which is preliminary data.</text>
</comment>
<name>A0A164FUK0_9CRUS</name>
<dbReference type="AlphaFoldDB" id="A0A164FUK0"/>
<accession>A0A164FUK0</accession>